<dbReference type="SUPFAM" id="SSF52833">
    <property type="entry name" value="Thioredoxin-like"/>
    <property type="match status" value="1"/>
</dbReference>
<dbReference type="AlphaFoldDB" id="A0A7J7IPU7"/>
<feature type="compositionally biased region" description="Polar residues" evidence="1">
    <location>
        <begin position="434"/>
        <end position="443"/>
    </location>
</feature>
<reference evidence="2 3" key="1">
    <citation type="journal article" date="2020" name="J. Phycol.">
        <title>Comparative genome analysis reveals Cyanidiococcus gen. nov., a new extremophilic red algal genus sister to Cyanidioschyzon (Cyanidioschyzonaceae, Rhodophyta).</title>
        <authorList>
            <person name="Liu S.-L."/>
            <person name="Chiang Y.-R."/>
            <person name="Yoon H.S."/>
            <person name="Fu H.-Y."/>
        </authorList>
    </citation>
    <scope>NUCLEOTIDE SEQUENCE [LARGE SCALE GENOMIC DNA]</scope>
    <source>
        <strain evidence="2 3">THAL066</strain>
    </source>
</reference>
<dbReference type="EMBL" id="VWRR01000001">
    <property type="protein sequence ID" value="KAF6005152.1"/>
    <property type="molecule type" value="Genomic_DNA"/>
</dbReference>
<protein>
    <submittedName>
        <fullName evidence="2">Uncharacterized protein</fullName>
    </submittedName>
</protein>
<accession>A0A7J7IPU7</accession>
<dbReference type="InterPro" id="IPR018664">
    <property type="entry name" value="DUF2103_metal-binding"/>
</dbReference>
<dbReference type="Pfam" id="PF09876">
    <property type="entry name" value="DUF2103"/>
    <property type="match status" value="1"/>
</dbReference>
<evidence type="ECO:0000313" key="2">
    <source>
        <dbReference type="EMBL" id="KAF6005152.1"/>
    </source>
</evidence>
<evidence type="ECO:0000256" key="1">
    <source>
        <dbReference type="SAM" id="MobiDB-lite"/>
    </source>
</evidence>
<feature type="compositionally biased region" description="Low complexity" evidence="1">
    <location>
        <begin position="391"/>
        <end position="405"/>
    </location>
</feature>
<name>A0A7J7IPU7_9RHOD</name>
<dbReference type="Proteomes" id="UP000530660">
    <property type="component" value="Unassembled WGS sequence"/>
</dbReference>
<dbReference type="Gene3D" id="3.40.30.10">
    <property type="entry name" value="Glutaredoxin"/>
    <property type="match status" value="1"/>
</dbReference>
<comment type="caution">
    <text evidence="2">The sequence shown here is derived from an EMBL/GenBank/DDBJ whole genome shotgun (WGS) entry which is preliminary data.</text>
</comment>
<evidence type="ECO:0000313" key="3">
    <source>
        <dbReference type="Proteomes" id="UP000530660"/>
    </source>
</evidence>
<gene>
    <name evidence="2" type="ORF">F1559_001511</name>
</gene>
<feature type="compositionally biased region" description="Basic residues" evidence="1">
    <location>
        <begin position="120"/>
        <end position="130"/>
    </location>
</feature>
<dbReference type="OrthoDB" id="6092at2759"/>
<feature type="compositionally biased region" description="Gly residues" evidence="1">
    <location>
        <begin position="74"/>
        <end position="90"/>
    </location>
</feature>
<sequence>MMHGFEAFVFGTFPSFREGCNVARVLPRLRSGILEKRSALKIRLGSAGGRNLDENSPNFQRRQDRQDFTPKPGAAGGGGGGGWPGTGPAGGWPKPLNKSDLGADTQRDPLFESLFDPKPANKRNKPKTSKKPVVDKLQASKQKYYFDNVPSAADEYDVFAHLLESESISKYTAHAEVEWFDTKRFEAESKSMKVFPSATEIQDLLYDSLMDTEGKRWRETVIPSNIRILLVLLQISEIDVEFSRYLEYFHSSFTLTPNDGIQLIVVTREKPTTNRKTMRKLNLRFPLLSDEQGALGRLFGTGNRPHLVVFYREKMPSGIDGWYFDRCARAQLPSKLMENVLEYARKLLEQRQQAKMATVKRAGSSAAPTSGSPLAPANVTQQAVPISKTGPSASSAVSASPPQSSMTEAPPQRSSERGSALPKEMPSRGARTAQPLQPATEGNSEYVKQAAAPSKPMSWTRAPSRDTSSPRNESKGRLVLNHSTHLEGLIPVLERLAKQSGIRKIVPGRLYAARSNAERLSIRVTVPVAGGWKLVARKGTQVQDIFITLENPNRTDADEPAPLMTKEQLERCVEEATAA</sequence>
<keyword evidence="3" id="KW-1185">Reference proteome</keyword>
<feature type="region of interest" description="Disordered" evidence="1">
    <location>
        <begin position="359"/>
        <end position="477"/>
    </location>
</feature>
<dbReference type="InterPro" id="IPR036249">
    <property type="entry name" value="Thioredoxin-like_sf"/>
</dbReference>
<feature type="compositionally biased region" description="Low complexity" evidence="1">
    <location>
        <begin position="362"/>
        <end position="377"/>
    </location>
</feature>
<proteinExistence type="predicted"/>
<organism evidence="2 3">
    <name type="scientific">Cyanidiococcus yangmingshanensis</name>
    <dbReference type="NCBI Taxonomy" id="2690220"/>
    <lineage>
        <taxon>Eukaryota</taxon>
        <taxon>Rhodophyta</taxon>
        <taxon>Bangiophyceae</taxon>
        <taxon>Cyanidiales</taxon>
        <taxon>Cyanidiaceae</taxon>
        <taxon>Cyanidiococcus</taxon>
    </lineage>
</organism>
<feature type="region of interest" description="Disordered" evidence="1">
    <location>
        <begin position="47"/>
        <end position="134"/>
    </location>
</feature>